<dbReference type="SMART" id="SM00244">
    <property type="entry name" value="PHB"/>
    <property type="match status" value="1"/>
</dbReference>
<evidence type="ECO:0000313" key="5">
    <source>
        <dbReference type="Proteomes" id="UP000199354"/>
    </source>
</evidence>
<dbReference type="STRING" id="490189.SAMN02927903_00063"/>
<sequence length="365" mass="41194">MIQNIKIKAHQAGLVFKNGSLVRVIDQGKHWTWGSESVIVFDKTQPFQSPIELNILLANADFASRVQVVNVSDNELVFQYVNGNFSEVLTAGRYVFWKDVMAYQFVTADLSDINIADNIPKTLLEFQKVRAFTRRFNIAANETGLLFVDGKFTRQLAAGTWQFWNNSTTIEVKTADLRKQQLEITGQELLTKDKAALRISFYVWFTVVDFVKAITQNKDYEKQLYVLMQLALRESTGALALDELLSKKESLGKEILEGTVAKAKAMGIELSEAGIRDVILPGDMKDIMNQVLVAEKKAQANSIMRREETASTRSLLNTAKLMEDNAMLFKLKEMEYVEKIAEKINTISVSGSGQLVDQLKQIFVK</sequence>
<dbReference type="InterPro" id="IPR001107">
    <property type="entry name" value="Band_7"/>
</dbReference>
<accession>A0A1G5AM43</accession>
<keyword evidence="5" id="KW-1185">Reference proteome</keyword>
<gene>
    <name evidence="4" type="ORF">SAMN02927903_00063</name>
</gene>
<dbReference type="CDD" id="cd13438">
    <property type="entry name" value="SPFH_eoslipins_u2"/>
    <property type="match status" value="1"/>
</dbReference>
<dbReference type="Gene3D" id="3.30.479.30">
    <property type="entry name" value="Band 7 domain"/>
    <property type="match status" value="1"/>
</dbReference>
<evidence type="ECO:0000313" key="4">
    <source>
        <dbReference type="EMBL" id="SCX78966.1"/>
    </source>
</evidence>
<organism evidence="4 5">
    <name type="scientific">Flavobacterium caeni</name>
    <dbReference type="NCBI Taxonomy" id="490189"/>
    <lineage>
        <taxon>Bacteria</taxon>
        <taxon>Pseudomonadati</taxon>
        <taxon>Bacteroidota</taxon>
        <taxon>Flavobacteriia</taxon>
        <taxon>Flavobacteriales</taxon>
        <taxon>Flavobacteriaceae</taxon>
        <taxon>Flavobacterium</taxon>
    </lineage>
</organism>
<evidence type="ECO:0000256" key="1">
    <source>
        <dbReference type="ARBA" id="ARBA00004167"/>
    </source>
</evidence>
<reference evidence="4 5" key="1">
    <citation type="submission" date="2016-10" db="EMBL/GenBank/DDBJ databases">
        <authorList>
            <person name="de Groot N.N."/>
        </authorList>
    </citation>
    <scope>NUCLEOTIDE SEQUENCE [LARGE SCALE GENOMIC DNA]</scope>
    <source>
        <strain evidence="4 5">CGMCC 1.7031</strain>
    </source>
</reference>
<dbReference type="RefSeq" id="WP_091139928.1">
    <property type="nucleotide sequence ID" value="NZ_FMVF01000002.1"/>
</dbReference>
<feature type="domain" description="Band 7" evidence="3">
    <location>
        <begin position="133"/>
        <end position="292"/>
    </location>
</feature>
<dbReference type="PANTHER" id="PTHR10264:SF83">
    <property type="entry name" value="BLL5629 PROTEIN"/>
    <property type="match status" value="1"/>
</dbReference>
<comment type="subcellular location">
    <subcellularLocation>
        <location evidence="1">Membrane</location>
        <topology evidence="1">Single-pass membrane protein</topology>
    </subcellularLocation>
</comment>
<dbReference type="PANTHER" id="PTHR10264">
    <property type="entry name" value="BAND 7 PROTEIN-RELATED"/>
    <property type="match status" value="1"/>
</dbReference>
<protein>
    <submittedName>
        <fullName evidence="4">SPFH domain / Band 7 family protein</fullName>
    </submittedName>
</protein>
<name>A0A1G5AM43_9FLAO</name>
<dbReference type="Pfam" id="PF01145">
    <property type="entry name" value="Band_7"/>
    <property type="match status" value="1"/>
</dbReference>
<dbReference type="AlphaFoldDB" id="A0A1G5AM43"/>
<dbReference type="InterPro" id="IPR036013">
    <property type="entry name" value="Band_7/SPFH_dom_sf"/>
</dbReference>
<evidence type="ECO:0000259" key="3">
    <source>
        <dbReference type="SMART" id="SM00244"/>
    </source>
</evidence>
<dbReference type="GO" id="GO:0005886">
    <property type="term" value="C:plasma membrane"/>
    <property type="evidence" value="ECO:0007669"/>
    <property type="project" value="InterPro"/>
</dbReference>
<comment type="similarity">
    <text evidence="2">Belongs to the band 7/mec-2 family.</text>
</comment>
<dbReference type="OrthoDB" id="5501731at2"/>
<dbReference type="SUPFAM" id="SSF117892">
    <property type="entry name" value="Band 7/SPFH domain"/>
    <property type="match status" value="1"/>
</dbReference>
<proteinExistence type="inferred from homology"/>
<dbReference type="InterPro" id="IPR043202">
    <property type="entry name" value="Band-7_stomatin-like"/>
</dbReference>
<dbReference type="EMBL" id="FMVF01000002">
    <property type="protein sequence ID" value="SCX78966.1"/>
    <property type="molecule type" value="Genomic_DNA"/>
</dbReference>
<evidence type="ECO:0000256" key="2">
    <source>
        <dbReference type="ARBA" id="ARBA00008164"/>
    </source>
</evidence>
<dbReference type="Proteomes" id="UP000199354">
    <property type="component" value="Unassembled WGS sequence"/>
</dbReference>